<dbReference type="Pfam" id="PF01145">
    <property type="entry name" value="Band_7"/>
    <property type="match status" value="1"/>
</dbReference>
<evidence type="ECO:0000256" key="3">
    <source>
        <dbReference type="ARBA" id="ARBA00022692"/>
    </source>
</evidence>
<feature type="transmembrane region" description="Helical" evidence="6">
    <location>
        <begin position="87"/>
        <end position="105"/>
    </location>
</feature>
<proteinExistence type="inferred from homology"/>
<dbReference type="InterPro" id="IPR036013">
    <property type="entry name" value="Band_7/SPFH_dom_sf"/>
</dbReference>
<comment type="function">
    <text evidence="6">HflC and HflK could encode or regulate a protease.</text>
</comment>
<keyword evidence="3 6" id="KW-0812">Transmembrane</keyword>
<comment type="subcellular location">
    <subcellularLocation>
        <location evidence="1">Membrane</location>
        <topology evidence="1">Single-pass membrane protein</topology>
    </subcellularLocation>
</comment>
<evidence type="ECO:0000313" key="9">
    <source>
        <dbReference type="EMBL" id="PTQ10845.1"/>
    </source>
</evidence>
<evidence type="ECO:0000256" key="6">
    <source>
        <dbReference type="RuleBase" id="RU364113"/>
    </source>
</evidence>
<evidence type="ECO:0000259" key="8">
    <source>
        <dbReference type="SMART" id="SM00244"/>
    </source>
</evidence>
<evidence type="ECO:0000256" key="1">
    <source>
        <dbReference type="ARBA" id="ARBA00004167"/>
    </source>
</evidence>
<keyword evidence="4 6" id="KW-1133">Transmembrane helix</keyword>
<dbReference type="NCBIfam" id="TIGR01933">
    <property type="entry name" value="hflK"/>
    <property type="match status" value="1"/>
</dbReference>
<comment type="caution">
    <text evidence="9">The sequence shown here is derived from an EMBL/GenBank/DDBJ whole genome shotgun (WGS) entry which is preliminary data.</text>
</comment>
<protein>
    <recommendedName>
        <fullName evidence="6">Protein HflK</fullName>
    </recommendedName>
</protein>
<evidence type="ECO:0000256" key="4">
    <source>
        <dbReference type="ARBA" id="ARBA00022989"/>
    </source>
</evidence>
<keyword evidence="9" id="KW-0645">Protease</keyword>
<comment type="subunit">
    <text evidence="6">HflC and HflK may interact to form a multimeric complex.</text>
</comment>
<feature type="domain" description="Band 7" evidence="8">
    <location>
        <begin position="103"/>
        <end position="271"/>
    </location>
</feature>
<keyword evidence="10" id="KW-1185">Reference proteome</keyword>
<evidence type="ECO:0000256" key="7">
    <source>
        <dbReference type="SAM" id="MobiDB-lite"/>
    </source>
</evidence>
<dbReference type="PANTHER" id="PTHR43327">
    <property type="entry name" value="STOMATIN-LIKE PROTEIN 2, MITOCHONDRIAL"/>
    <property type="match status" value="1"/>
</dbReference>
<dbReference type="CDD" id="cd03404">
    <property type="entry name" value="SPFH_HflK"/>
    <property type="match status" value="1"/>
</dbReference>
<dbReference type="Gene3D" id="3.30.479.30">
    <property type="entry name" value="Band 7 domain"/>
    <property type="match status" value="1"/>
</dbReference>
<keyword evidence="9" id="KW-0378">Hydrolase</keyword>
<organism evidence="9 10">
    <name type="scientific">Sphingomonas oleivorans</name>
    <dbReference type="NCBI Taxonomy" id="1735121"/>
    <lineage>
        <taxon>Bacteria</taxon>
        <taxon>Pseudomonadati</taxon>
        <taxon>Pseudomonadota</taxon>
        <taxon>Alphaproteobacteria</taxon>
        <taxon>Sphingomonadales</taxon>
        <taxon>Sphingomonadaceae</taxon>
        <taxon>Sphingomonas</taxon>
    </lineage>
</organism>
<name>A0A2T5FXI7_9SPHN</name>
<dbReference type="SUPFAM" id="SSF117892">
    <property type="entry name" value="Band 7/SPFH domain"/>
    <property type="match status" value="1"/>
</dbReference>
<feature type="region of interest" description="Disordered" evidence="7">
    <location>
        <begin position="1"/>
        <end position="63"/>
    </location>
</feature>
<dbReference type="InterPro" id="IPR010201">
    <property type="entry name" value="HflK"/>
</dbReference>
<evidence type="ECO:0000313" key="10">
    <source>
        <dbReference type="Proteomes" id="UP000244162"/>
    </source>
</evidence>
<dbReference type="OrthoDB" id="9779595at2"/>
<dbReference type="EMBL" id="NWBU01000009">
    <property type="protein sequence ID" value="PTQ10845.1"/>
    <property type="molecule type" value="Genomic_DNA"/>
</dbReference>
<dbReference type="InterPro" id="IPR050710">
    <property type="entry name" value="Band7/mec-2_domain"/>
</dbReference>
<dbReference type="InterPro" id="IPR001107">
    <property type="entry name" value="Band_7"/>
</dbReference>
<dbReference type="Proteomes" id="UP000244162">
    <property type="component" value="Unassembled WGS sequence"/>
</dbReference>
<dbReference type="GO" id="GO:0008233">
    <property type="term" value="F:peptidase activity"/>
    <property type="evidence" value="ECO:0007669"/>
    <property type="project" value="UniProtKB-KW"/>
</dbReference>
<sequence length="358" mass="38848">MNSISGQDADGQAMLNEGGPWGGRGGQNGGSGGEGGGLGPRNPWNQPPRRRPSGGKPNLGPSALDELLRRGRDRFGGGFPQGNGKPIWFWFVAAFALLWLLFTSVHRIEPGERGVITRLGRFAGVLNPGISLSFPAPIDRVATVAVEDIRTKDIGSTAPNSQNLMLTGDQNIIDLAYSVRWNIRDPELYLYELADPDDTVGEVAESAMRAEIARVTLDDAIGPQRSQIEARVASRMQEILDGYRAGVTIQGIAIKQADPPQAVNDAFKEVSAAQQEAQSYLNGARAYAQQLREKAAGEAAAFDRVYAEYRLAPDVTRKRMYYETMEKVLAKTDKTVVEAPGVTPYLPLGQLQRGSQPR</sequence>
<comment type="similarity">
    <text evidence="2 6">Belongs to the band 7/mec-2 family. HflK subfamily.</text>
</comment>
<evidence type="ECO:0000256" key="5">
    <source>
        <dbReference type="ARBA" id="ARBA00023136"/>
    </source>
</evidence>
<accession>A0A2T5FXI7</accession>
<evidence type="ECO:0000256" key="2">
    <source>
        <dbReference type="ARBA" id="ARBA00006971"/>
    </source>
</evidence>
<dbReference type="PANTHER" id="PTHR43327:SF2">
    <property type="entry name" value="MODULATOR OF FTSH PROTEASE HFLK"/>
    <property type="match status" value="1"/>
</dbReference>
<dbReference type="GO" id="GO:0016020">
    <property type="term" value="C:membrane"/>
    <property type="evidence" value="ECO:0007669"/>
    <property type="project" value="UniProtKB-SubCell"/>
</dbReference>
<feature type="compositionally biased region" description="Gly residues" evidence="7">
    <location>
        <begin position="19"/>
        <end position="39"/>
    </location>
</feature>
<dbReference type="RefSeq" id="WP_107967870.1">
    <property type="nucleotide sequence ID" value="NZ_NWBU01000009.1"/>
</dbReference>
<dbReference type="GO" id="GO:0006508">
    <property type="term" value="P:proteolysis"/>
    <property type="evidence" value="ECO:0007669"/>
    <property type="project" value="UniProtKB-KW"/>
</dbReference>
<dbReference type="AlphaFoldDB" id="A0A2T5FXI7"/>
<gene>
    <name evidence="9" type="primary">hflK</name>
    <name evidence="9" type="ORF">CLG96_10655</name>
</gene>
<keyword evidence="5 6" id="KW-0472">Membrane</keyword>
<reference evidence="9 10" key="1">
    <citation type="submission" date="2017-09" db="EMBL/GenBank/DDBJ databases">
        <title>Sphingomonas panjinensis sp.nov., isolated from oil-contaminated soil.</title>
        <authorList>
            <person name="Wang L."/>
            <person name="Chen L."/>
        </authorList>
    </citation>
    <scope>NUCLEOTIDE SEQUENCE [LARGE SCALE GENOMIC DNA]</scope>
    <source>
        <strain evidence="9 10">FW-11</strain>
    </source>
</reference>
<dbReference type="SMART" id="SM00244">
    <property type="entry name" value="PHB"/>
    <property type="match status" value="1"/>
</dbReference>